<sequence length="370" mass="40999">MPQPSPFKMFKEILNPPPLVSVDLSGKTVVLVGANSGIGFEAAKHFARMGPQRLILGFRSAERGEEAVASISKDTGYTTIESWTIDLASFASVNAFAERFKKEGGRLDIFVPNAAVLSVSLDFIDDGWETMYAVNHISNTLLVLLLLPAMLETARVHNTTPRVVLVTSGYHYGAKLDSKLIDAPNALRTYGHRDHFTQRIPKKSFDGSQVYAETKLLVIFFTRALNDRLRHKPIIVNTVDPGFVKSGLRRNLGGILGFVIRMMEKLMVRTAEEGSRPMIWAAVGAEEKKDELRGAFISSVSQVEETSDYSNSREGFIAQNKLWVNLNAHILTSINSASLKENLVEELMQINPGIQQTSQECLTPYNNPTD</sequence>
<name>A0A8H8CHP9_PSICU</name>
<organism evidence="2">
    <name type="scientific">Psilocybe cubensis</name>
    <name type="common">Psychedelic mushroom</name>
    <name type="synonym">Stropharia cubensis</name>
    <dbReference type="NCBI Taxonomy" id="181762"/>
    <lineage>
        <taxon>Eukaryota</taxon>
        <taxon>Fungi</taxon>
        <taxon>Dikarya</taxon>
        <taxon>Basidiomycota</taxon>
        <taxon>Agaricomycotina</taxon>
        <taxon>Agaricomycetes</taxon>
        <taxon>Agaricomycetidae</taxon>
        <taxon>Agaricales</taxon>
        <taxon>Agaricineae</taxon>
        <taxon>Strophariaceae</taxon>
        <taxon>Psilocybe</taxon>
    </lineage>
</organism>
<dbReference type="EMBL" id="JAFIQS010000008">
    <property type="protein sequence ID" value="KAG5166757.1"/>
    <property type="molecule type" value="Genomic_DNA"/>
</dbReference>
<accession>A0A8H8CHP9</accession>
<dbReference type="Gene3D" id="3.40.50.720">
    <property type="entry name" value="NAD(P)-binding Rossmann-like Domain"/>
    <property type="match status" value="1"/>
</dbReference>
<dbReference type="InterPro" id="IPR036291">
    <property type="entry name" value="NAD(P)-bd_dom_sf"/>
</dbReference>
<dbReference type="PANTHER" id="PTHR43157:SF31">
    <property type="entry name" value="PHOSPHATIDYLINOSITOL-GLYCAN BIOSYNTHESIS CLASS F PROTEIN"/>
    <property type="match status" value="1"/>
</dbReference>
<gene>
    <name evidence="2" type="ORF">JR316_008847</name>
</gene>
<dbReference type="InterPro" id="IPR002347">
    <property type="entry name" value="SDR_fam"/>
</dbReference>
<evidence type="ECO:0008006" key="3">
    <source>
        <dbReference type="Google" id="ProtNLM"/>
    </source>
</evidence>
<dbReference type="PRINTS" id="PR00081">
    <property type="entry name" value="GDHRDH"/>
</dbReference>
<reference evidence="2" key="1">
    <citation type="submission" date="2021-02" db="EMBL/GenBank/DDBJ databases">
        <title>Psilocybe cubensis genome.</title>
        <authorList>
            <person name="Mckernan K.J."/>
            <person name="Crawford S."/>
            <person name="Trippe A."/>
            <person name="Kane L.T."/>
            <person name="Mclaughlin S."/>
        </authorList>
    </citation>
    <scope>NUCLEOTIDE SEQUENCE [LARGE SCALE GENOMIC DNA]</scope>
    <source>
        <strain evidence="2">MGC-MH-2018</strain>
    </source>
</reference>
<proteinExistence type="predicted"/>
<dbReference type="AlphaFoldDB" id="A0A8H8CHP9"/>
<keyword evidence="1" id="KW-0560">Oxidoreductase</keyword>
<dbReference type="PANTHER" id="PTHR43157">
    <property type="entry name" value="PHOSPHATIDYLINOSITOL-GLYCAN BIOSYNTHESIS CLASS F PROTEIN-RELATED"/>
    <property type="match status" value="1"/>
</dbReference>
<dbReference type="OrthoDB" id="542013at2759"/>
<comment type="caution">
    <text evidence="2">The sequence shown here is derived from an EMBL/GenBank/DDBJ whole genome shotgun (WGS) entry which is preliminary data.</text>
</comment>
<dbReference type="Pfam" id="PF00106">
    <property type="entry name" value="adh_short"/>
    <property type="match status" value="1"/>
</dbReference>
<evidence type="ECO:0000313" key="2">
    <source>
        <dbReference type="EMBL" id="KAG5166757.1"/>
    </source>
</evidence>
<dbReference type="SUPFAM" id="SSF51735">
    <property type="entry name" value="NAD(P)-binding Rossmann-fold domains"/>
    <property type="match status" value="1"/>
</dbReference>
<evidence type="ECO:0000256" key="1">
    <source>
        <dbReference type="ARBA" id="ARBA00023002"/>
    </source>
</evidence>
<dbReference type="GO" id="GO:0016491">
    <property type="term" value="F:oxidoreductase activity"/>
    <property type="evidence" value="ECO:0007669"/>
    <property type="project" value="UniProtKB-KW"/>
</dbReference>
<protein>
    <recommendedName>
        <fullName evidence="3">NAD(P)-binding protein</fullName>
    </recommendedName>
</protein>